<dbReference type="PANTHER" id="PTHR42690:SF1">
    <property type="entry name" value="THREONINE SYNTHASE-LIKE 2"/>
    <property type="match status" value="1"/>
</dbReference>
<dbReference type="GO" id="GO:0004795">
    <property type="term" value="F:threonine synthase activity"/>
    <property type="evidence" value="ECO:0007669"/>
    <property type="project" value="UniProtKB-UniRule"/>
</dbReference>
<evidence type="ECO:0000313" key="16">
    <source>
        <dbReference type="Proteomes" id="UP000007939"/>
    </source>
</evidence>
<dbReference type="Pfam" id="PF00291">
    <property type="entry name" value="PALP"/>
    <property type="match status" value="1"/>
</dbReference>
<reference evidence="16" key="1">
    <citation type="submission" date="2011-04" db="EMBL/GenBank/DDBJ databases">
        <title>The complete genome of Spirochaeta coccoides DSM 17374.</title>
        <authorList>
            <person name="Lucas S."/>
            <person name="Copeland A."/>
            <person name="Lapidus A."/>
            <person name="Bruce D."/>
            <person name="Goodwin L."/>
            <person name="Pitluck S."/>
            <person name="Peters L."/>
            <person name="Kyrpides N."/>
            <person name="Mavromatis K."/>
            <person name="Pagani I."/>
            <person name="Ivanova N."/>
            <person name="Ovchinnikova G."/>
            <person name="Lu M."/>
            <person name="Detter J.C."/>
            <person name="Tapia R."/>
            <person name="Han C."/>
            <person name="Land M."/>
            <person name="Hauser L."/>
            <person name="Markowitz V."/>
            <person name="Cheng J.-F."/>
            <person name="Hugenholtz P."/>
            <person name="Woyke T."/>
            <person name="Wu D."/>
            <person name="Spring S."/>
            <person name="Schroeder M."/>
            <person name="Brambilla E."/>
            <person name="Klenk H.-P."/>
            <person name="Eisen J.A."/>
        </authorList>
    </citation>
    <scope>NUCLEOTIDE SEQUENCE [LARGE SCALE GENOMIC DNA]</scope>
    <source>
        <strain evidence="16">ATCC BAA-1237 / DSM 17374 / SPN1</strain>
    </source>
</reference>
<dbReference type="PANTHER" id="PTHR42690">
    <property type="entry name" value="THREONINE SYNTHASE FAMILY MEMBER"/>
    <property type="match status" value="1"/>
</dbReference>
<comment type="similarity">
    <text evidence="3">Belongs to the threonine synthase family.</text>
</comment>
<evidence type="ECO:0000256" key="9">
    <source>
        <dbReference type="ARBA" id="ARBA00023239"/>
    </source>
</evidence>
<evidence type="ECO:0000259" key="14">
    <source>
        <dbReference type="Pfam" id="PF14821"/>
    </source>
</evidence>
<evidence type="ECO:0000256" key="4">
    <source>
        <dbReference type="ARBA" id="ARBA00013028"/>
    </source>
</evidence>
<comment type="cofactor">
    <cofactor evidence="1 12">
        <name>pyridoxal 5'-phosphate</name>
        <dbReference type="ChEBI" id="CHEBI:597326"/>
    </cofactor>
</comment>
<dbReference type="RefSeq" id="WP_013739054.1">
    <property type="nucleotide sequence ID" value="NC_015436.1"/>
</dbReference>
<evidence type="ECO:0000256" key="6">
    <source>
        <dbReference type="ARBA" id="ARBA00022605"/>
    </source>
</evidence>
<keyword evidence="9 15" id="KW-0456">Lyase</keyword>
<dbReference type="Proteomes" id="UP000007939">
    <property type="component" value="Chromosome"/>
</dbReference>
<name>F4GIF0_PARC1</name>
<evidence type="ECO:0000259" key="13">
    <source>
        <dbReference type="Pfam" id="PF00291"/>
    </source>
</evidence>
<feature type="domain" description="Tryptophan synthase beta chain-like PALP" evidence="13">
    <location>
        <begin position="94"/>
        <end position="357"/>
    </location>
</feature>
<dbReference type="EC" id="4.2.3.1" evidence="4 11"/>
<dbReference type="Pfam" id="PF14821">
    <property type="entry name" value="Thr_synth_N"/>
    <property type="match status" value="1"/>
</dbReference>
<dbReference type="UniPathway" id="UPA00050">
    <property type="reaction ID" value="UER00065"/>
</dbReference>
<dbReference type="PROSITE" id="PS00165">
    <property type="entry name" value="DEHYDRATASE_SER_THR"/>
    <property type="match status" value="1"/>
</dbReference>
<accession>F4GIF0</accession>
<keyword evidence="16" id="KW-1185">Reference proteome</keyword>
<comment type="pathway">
    <text evidence="2">Amino-acid biosynthesis; L-threonine biosynthesis; L-threonine from L-aspartate: step 5/5.</text>
</comment>
<organism evidence="15 16">
    <name type="scientific">Parasphaerochaeta coccoides (strain ATCC BAA-1237 / DSM 17374 / SPN1)</name>
    <name type="common">Sphaerochaeta coccoides</name>
    <dbReference type="NCBI Taxonomy" id="760011"/>
    <lineage>
        <taxon>Bacteria</taxon>
        <taxon>Pseudomonadati</taxon>
        <taxon>Spirochaetota</taxon>
        <taxon>Spirochaetia</taxon>
        <taxon>Spirochaetales</taxon>
        <taxon>Sphaerochaetaceae</taxon>
        <taxon>Parasphaerochaeta</taxon>
    </lineage>
</organism>
<dbReference type="AlphaFoldDB" id="F4GIF0"/>
<dbReference type="Gene3D" id="3.40.50.1100">
    <property type="match status" value="2"/>
</dbReference>
<dbReference type="InterPro" id="IPR004450">
    <property type="entry name" value="Thr_synthase-like"/>
</dbReference>
<dbReference type="OrthoDB" id="9763107at2"/>
<keyword evidence="8 12" id="KW-0663">Pyridoxal phosphate</keyword>
<evidence type="ECO:0000256" key="2">
    <source>
        <dbReference type="ARBA" id="ARBA00004979"/>
    </source>
</evidence>
<dbReference type="SUPFAM" id="SSF53686">
    <property type="entry name" value="Tryptophan synthase beta subunit-like PLP-dependent enzymes"/>
    <property type="match status" value="1"/>
</dbReference>
<sequence length="421" mass="46157">MKFFSTRKKAPHVNLGESLLTGLAPDGGLYVPETIPARDFREYFPSSFPALAADVLSPFFEKDPLASSLDDICASAFNFPVPLHSLGDDREVLELFHGPTAAFKDFGARFLARSMEKELVRSGRTLTILVATSGDTGGAVAAAFHGCRGINVKVLFPKGRVSARQKRQLTCWGDNISAYEVEGSFDDCQKMVKDAFMDKDVSRRERLSSANSINLGRLLPQMTYYVHSALEFKKKHGANPLVIVPSGNVGNSCAGYWAKTSGAPIARIALAVNANSTIVDFLSSGRYEPRPSVATLANAMDVGAPSNMERLQELFPSFKEFSANVTAWSVSDEHIRETIGKTWENDRYVMCPHTATAEYVRLTHFPREKSIIVSTAHPAKFETIVEPLVGHSVAVPDSLAVLLEKKETYQSIPADHHLLFA</sequence>
<dbReference type="Pfam" id="PF24857">
    <property type="entry name" value="THR4_C"/>
    <property type="match status" value="1"/>
</dbReference>
<protein>
    <recommendedName>
        <fullName evidence="5 11">Threonine synthase</fullName>
        <ecNumber evidence="4 11">4.2.3.1</ecNumber>
    </recommendedName>
</protein>
<evidence type="ECO:0000256" key="3">
    <source>
        <dbReference type="ARBA" id="ARBA00005517"/>
    </source>
</evidence>
<dbReference type="KEGG" id="scc:Spico_0430"/>
<feature type="domain" description="Threonine synthase N-terminal" evidence="14">
    <location>
        <begin position="2"/>
        <end position="77"/>
    </location>
</feature>
<dbReference type="eggNOG" id="COG0498">
    <property type="taxonomic scope" value="Bacteria"/>
</dbReference>
<dbReference type="HOGENOM" id="CLU_015170_0_0_12"/>
<proteinExistence type="inferred from homology"/>
<dbReference type="Gene3D" id="3.90.1380.10">
    <property type="entry name" value="Threonine synthase, N-terminal domain"/>
    <property type="match status" value="1"/>
</dbReference>
<dbReference type="InterPro" id="IPR036052">
    <property type="entry name" value="TrpB-like_PALP_sf"/>
</dbReference>
<dbReference type="GO" id="GO:0009088">
    <property type="term" value="P:threonine biosynthetic process"/>
    <property type="evidence" value="ECO:0007669"/>
    <property type="project" value="UniProtKB-UniRule"/>
</dbReference>
<reference evidence="15 16" key="2">
    <citation type="journal article" date="2012" name="Stand. Genomic Sci.">
        <title>Complete genome sequence of the termite hindgut bacterium Spirochaeta coccoides type strain (SPN1(T)), reclassification in the genus Sphaerochaeta as Sphaerochaeta coccoides comb. nov. and emendations of the family Spirochaetaceae and the genus Sphaerochaeta.</title>
        <authorList>
            <person name="Abt B."/>
            <person name="Han C."/>
            <person name="Scheuner C."/>
            <person name="Lu M."/>
            <person name="Lapidus A."/>
            <person name="Nolan M."/>
            <person name="Lucas S."/>
            <person name="Hammon N."/>
            <person name="Deshpande S."/>
            <person name="Cheng J.F."/>
            <person name="Tapia R."/>
            <person name="Goodwin L.A."/>
            <person name="Pitluck S."/>
            <person name="Liolios K."/>
            <person name="Pagani I."/>
            <person name="Ivanova N."/>
            <person name="Mavromatis K."/>
            <person name="Mikhailova N."/>
            <person name="Huntemann M."/>
            <person name="Pati A."/>
            <person name="Chen A."/>
            <person name="Palaniappan K."/>
            <person name="Land M."/>
            <person name="Hauser L."/>
            <person name="Brambilla E.M."/>
            <person name="Rohde M."/>
            <person name="Spring S."/>
            <person name="Gronow S."/>
            <person name="Goker M."/>
            <person name="Woyke T."/>
            <person name="Bristow J."/>
            <person name="Eisen J.A."/>
            <person name="Markowitz V."/>
            <person name="Hugenholtz P."/>
            <person name="Kyrpides N.C."/>
            <person name="Klenk H.P."/>
            <person name="Detter J.C."/>
        </authorList>
    </citation>
    <scope>NUCLEOTIDE SEQUENCE [LARGE SCALE GENOMIC DNA]</scope>
    <source>
        <strain evidence="16">ATCC BAA-1237 / DSM 17374 / SPN1</strain>
    </source>
</reference>
<keyword evidence="6" id="KW-0028">Amino-acid biosynthesis</keyword>
<evidence type="ECO:0000256" key="11">
    <source>
        <dbReference type="NCBIfam" id="TIGR00260"/>
    </source>
</evidence>
<dbReference type="InterPro" id="IPR029144">
    <property type="entry name" value="Thr_synth_N"/>
</dbReference>
<evidence type="ECO:0000313" key="15">
    <source>
        <dbReference type="EMBL" id="AEC01658.1"/>
    </source>
</evidence>
<keyword evidence="7" id="KW-0791">Threonine biosynthesis</keyword>
<dbReference type="InterPro" id="IPR001926">
    <property type="entry name" value="TrpB-like_PALP"/>
</dbReference>
<evidence type="ECO:0000256" key="5">
    <source>
        <dbReference type="ARBA" id="ARBA00018679"/>
    </source>
</evidence>
<dbReference type="InterPro" id="IPR051166">
    <property type="entry name" value="Threonine_Synthase"/>
</dbReference>
<dbReference type="InterPro" id="IPR000634">
    <property type="entry name" value="Ser/Thr_deHydtase_PyrdxlP-BS"/>
</dbReference>
<evidence type="ECO:0000256" key="1">
    <source>
        <dbReference type="ARBA" id="ARBA00001933"/>
    </source>
</evidence>
<dbReference type="EMBL" id="CP002659">
    <property type="protein sequence ID" value="AEC01658.1"/>
    <property type="molecule type" value="Genomic_DNA"/>
</dbReference>
<evidence type="ECO:0000256" key="10">
    <source>
        <dbReference type="ARBA" id="ARBA00049144"/>
    </source>
</evidence>
<dbReference type="NCBIfam" id="TIGR00260">
    <property type="entry name" value="thrC"/>
    <property type="match status" value="1"/>
</dbReference>
<dbReference type="InterPro" id="IPR037158">
    <property type="entry name" value="Thr_synth_N_sf"/>
</dbReference>
<evidence type="ECO:0000256" key="8">
    <source>
        <dbReference type="ARBA" id="ARBA00022898"/>
    </source>
</evidence>
<dbReference type="STRING" id="760011.Spico_0430"/>
<dbReference type="GO" id="GO:0030170">
    <property type="term" value="F:pyridoxal phosphate binding"/>
    <property type="evidence" value="ECO:0007669"/>
    <property type="project" value="InterPro"/>
</dbReference>
<comment type="catalytic activity">
    <reaction evidence="10">
        <text>O-phospho-L-homoserine + H2O = L-threonine + phosphate</text>
        <dbReference type="Rhea" id="RHEA:10840"/>
        <dbReference type="ChEBI" id="CHEBI:15377"/>
        <dbReference type="ChEBI" id="CHEBI:43474"/>
        <dbReference type="ChEBI" id="CHEBI:57590"/>
        <dbReference type="ChEBI" id="CHEBI:57926"/>
        <dbReference type="EC" id="4.2.3.1"/>
    </reaction>
</comment>
<feature type="modified residue" description="N6-(pyridoxal phosphate)lysine" evidence="12">
    <location>
        <position position="104"/>
    </location>
</feature>
<evidence type="ECO:0000256" key="12">
    <source>
        <dbReference type="PIRSR" id="PIRSR604450-51"/>
    </source>
</evidence>
<evidence type="ECO:0000256" key="7">
    <source>
        <dbReference type="ARBA" id="ARBA00022697"/>
    </source>
</evidence>
<gene>
    <name evidence="15" type="ordered locus">Spico_0430</name>
</gene>